<evidence type="ECO:0000259" key="2">
    <source>
        <dbReference type="PROSITE" id="PS50006"/>
    </source>
</evidence>
<sequence>MTSQAKNTFEIPKWAGKPVAGLHLDVVKEGKLIQKLMIDEKKCYFFGRNKELCDFTIDHASCSRVHAALLWHKGLNRPFLIDLGSTHGTFIGHIQLENHKPQQVHIDSEIHFGESSRIYIIRERPQVHGNKLHHIFGSNANTNNLNNDTNGDHNDENKDANNSFSIPESEIELDNLTEFNTAHNRRIAQIVQISDLPNVPTVKRKRRNVTFNEEDDVINPEDVDPNVGRFRNLVQTTVIVPKKRKFDQPGISHLGLDTAQKHGQAFHYSQLYDANHPIHATTSIEPSNSLQAQHLSVAAKLGISIPNLAPDLREYDITEPALTILPKITPNSLQASMTEINNESMEPKKKKYAKEAWPGKRPSGSMLLVK</sequence>
<dbReference type="PANTHER" id="PTHR23308">
    <property type="entry name" value="NUCLEAR INHIBITOR OF PROTEIN PHOSPHATASE-1"/>
    <property type="match status" value="1"/>
</dbReference>
<comment type="caution">
    <text evidence="3">The sequence shown here is derived from an EMBL/GenBank/DDBJ whole genome shotgun (WGS) entry which is preliminary data.</text>
</comment>
<dbReference type="Pfam" id="PF00498">
    <property type="entry name" value="FHA"/>
    <property type="match status" value="1"/>
</dbReference>
<name>A0A813MNU4_9BILA</name>
<dbReference type="EMBL" id="CAJNOL010000016">
    <property type="protein sequence ID" value="CAF0746972.1"/>
    <property type="molecule type" value="Genomic_DNA"/>
</dbReference>
<feature type="compositionally biased region" description="Basic and acidic residues" evidence="1">
    <location>
        <begin position="150"/>
        <end position="159"/>
    </location>
</feature>
<dbReference type="InterPro" id="IPR050923">
    <property type="entry name" value="Cell_Proc_Reg/RNA_Proc"/>
</dbReference>
<accession>A0A813MNU4</accession>
<keyword evidence="6" id="KW-1185">Reference proteome</keyword>
<dbReference type="EMBL" id="CAJNOH010000002">
    <property type="protein sequence ID" value="CAF0725540.1"/>
    <property type="molecule type" value="Genomic_DNA"/>
</dbReference>
<reference evidence="3" key="1">
    <citation type="submission" date="2021-02" db="EMBL/GenBank/DDBJ databases">
        <authorList>
            <person name="Nowell W R."/>
        </authorList>
    </citation>
    <scope>NUCLEOTIDE SEQUENCE</scope>
</reference>
<evidence type="ECO:0000313" key="3">
    <source>
        <dbReference type="EMBL" id="CAF0725540.1"/>
    </source>
</evidence>
<dbReference type="Proteomes" id="UP000663854">
    <property type="component" value="Unassembled WGS sequence"/>
</dbReference>
<feature type="region of interest" description="Disordered" evidence="1">
    <location>
        <begin position="343"/>
        <end position="370"/>
    </location>
</feature>
<evidence type="ECO:0000313" key="5">
    <source>
        <dbReference type="Proteomes" id="UP000663854"/>
    </source>
</evidence>
<dbReference type="SMART" id="SM00240">
    <property type="entry name" value="FHA"/>
    <property type="match status" value="1"/>
</dbReference>
<proteinExistence type="predicted"/>
<dbReference type="AlphaFoldDB" id="A0A813MNU4"/>
<dbReference type="Gene3D" id="2.60.200.20">
    <property type="match status" value="1"/>
</dbReference>
<dbReference type="Gene3D" id="6.10.250.1290">
    <property type="match status" value="1"/>
</dbReference>
<dbReference type="FunFam" id="2.60.200.20:FF:000019">
    <property type="entry name" value="Nuclear inhibitor of protein phosphatase"/>
    <property type="match status" value="1"/>
</dbReference>
<feature type="region of interest" description="Disordered" evidence="1">
    <location>
        <begin position="138"/>
        <end position="163"/>
    </location>
</feature>
<dbReference type="Proteomes" id="UP000663870">
    <property type="component" value="Unassembled WGS sequence"/>
</dbReference>
<dbReference type="SUPFAM" id="SSF49879">
    <property type="entry name" value="SMAD/FHA domain"/>
    <property type="match status" value="1"/>
</dbReference>
<feature type="compositionally biased region" description="Low complexity" evidence="1">
    <location>
        <begin position="139"/>
        <end position="149"/>
    </location>
</feature>
<evidence type="ECO:0000256" key="1">
    <source>
        <dbReference type="SAM" id="MobiDB-lite"/>
    </source>
</evidence>
<dbReference type="PROSITE" id="PS50006">
    <property type="entry name" value="FHA_DOMAIN"/>
    <property type="match status" value="1"/>
</dbReference>
<organism evidence="3 5">
    <name type="scientific">Rotaria sordida</name>
    <dbReference type="NCBI Taxonomy" id="392033"/>
    <lineage>
        <taxon>Eukaryota</taxon>
        <taxon>Metazoa</taxon>
        <taxon>Spiralia</taxon>
        <taxon>Gnathifera</taxon>
        <taxon>Rotifera</taxon>
        <taxon>Eurotatoria</taxon>
        <taxon>Bdelloidea</taxon>
        <taxon>Philodinida</taxon>
        <taxon>Philodinidae</taxon>
        <taxon>Rotaria</taxon>
    </lineage>
</organism>
<evidence type="ECO:0000313" key="6">
    <source>
        <dbReference type="Proteomes" id="UP000663870"/>
    </source>
</evidence>
<dbReference type="CDD" id="cd22674">
    <property type="entry name" value="FHA_PPP1R8"/>
    <property type="match status" value="1"/>
</dbReference>
<dbReference type="InterPro" id="IPR008984">
    <property type="entry name" value="SMAD_FHA_dom_sf"/>
</dbReference>
<gene>
    <name evidence="4" type="ORF">JXQ802_LOCUS1462</name>
    <name evidence="3" type="ORF">PYM288_LOCUS540</name>
</gene>
<protein>
    <recommendedName>
        <fullName evidence="2">FHA domain-containing protein</fullName>
    </recommendedName>
</protein>
<evidence type="ECO:0000313" key="4">
    <source>
        <dbReference type="EMBL" id="CAF0746972.1"/>
    </source>
</evidence>
<dbReference type="InterPro" id="IPR000253">
    <property type="entry name" value="FHA_dom"/>
</dbReference>
<feature type="domain" description="FHA" evidence="2">
    <location>
        <begin position="44"/>
        <end position="96"/>
    </location>
</feature>